<evidence type="ECO:0000313" key="2">
    <source>
        <dbReference type="Proteomes" id="UP001500460"/>
    </source>
</evidence>
<organism evidence="1 2">
    <name type="scientific">Streptomyces glaucus</name>
    <dbReference type="NCBI Taxonomy" id="284029"/>
    <lineage>
        <taxon>Bacteria</taxon>
        <taxon>Bacillati</taxon>
        <taxon>Actinomycetota</taxon>
        <taxon>Actinomycetes</taxon>
        <taxon>Kitasatosporales</taxon>
        <taxon>Streptomycetaceae</taxon>
        <taxon>Streptomyces</taxon>
    </lineage>
</organism>
<dbReference type="Proteomes" id="UP001500460">
    <property type="component" value="Unassembled WGS sequence"/>
</dbReference>
<keyword evidence="2" id="KW-1185">Reference proteome</keyword>
<protein>
    <submittedName>
        <fullName evidence="1">DUF5695 domain-containing protein</fullName>
    </submittedName>
</protein>
<sequence>MLSTEAGVPESLQFGTGRAVLDPVTGAPVQFLDDRALVRRFLLDQDAAPWHSVEHQWGSGHLVTDRGAARWLAPSGLRVAEDVVEAVHTPLPGVRVEVRRCVDGAVLRERYRVVNSADESLAVTGLGIQTPFADWYRDARTSLEEAVHAHVFTGGTWAWVLAEPMSGEGRCLGLIVREGAVRAYSVESRNQASLSDVRGHLVLQVTDHARNPDAFGGQPVLRLAPGESVSLAWELGWYASVGAFTAATRPPAAFSAYAAETGTPIVVEAASVSSPDPQVKVEREADGRYRIEASAHGTRTLDIGDGARTEVLFHLPLEEVVRRRVAYIACHQRAVERPGLLAHAFVPVNTRTGLTGATNGWPDWSDGSERIAMPLLLQAATARGLADPEQTGPLLDGWSRFAVRHLLDETDAPRRGSQTWHLEPRLYDMPWLARFFLDRHRAHGREEDLERAARIIERRFDLGGATHLSIDDSPTTTAVCDALDTAGQSARAARLREQLVDSARRFARLGRQLPAHEVSYEQAIVAPLLDLLSDAYALTGEAVFHGAIEERLPWLLAFGGPQPHARLHGIAIRHWDGYWFGENRLWGDVFPHYWSTLTATTLLRLPATLRTPDTDRLAETIFRANLANYHEDGSATCAFVMPSAVDGRPAHTADPLANDQDWHLVLWLRHHDDRQCPR</sequence>
<dbReference type="EMBL" id="BAAATK010000025">
    <property type="protein sequence ID" value="GAA2444166.1"/>
    <property type="molecule type" value="Genomic_DNA"/>
</dbReference>
<name>A0ABN3JYF9_9ACTN</name>
<gene>
    <name evidence="1" type="ORF">GCM10010421_39140</name>
</gene>
<evidence type="ECO:0000313" key="1">
    <source>
        <dbReference type="EMBL" id="GAA2444166.1"/>
    </source>
</evidence>
<reference evidence="1 2" key="1">
    <citation type="journal article" date="2019" name="Int. J. Syst. Evol. Microbiol.">
        <title>The Global Catalogue of Microorganisms (GCM) 10K type strain sequencing project: providing services to taxonomists for standard genome sequencing and annotation.</title>
        <authorList>
            <consortium name="The Broad Institute Genomics Platform"/>
            <consortium name="The Broad Institute Genome Sequencing Center for Infectious Disease"/>
            <person name="Wu L."/>
            <person name="Ma J."/>
        </authorList>
    </citation>
    <scope>NUCLEOTIDE SEQUENCE [LARGE SCALE GENOMIC DNA]</scope>
    <source>
        <strain evidence="1 2">JCM 6922</strain>
    </source>
</reference>
<comment type="caution">
    <text evidence="1">The sequence shown here is derived from an EMBL/GenBank/DDBJ whole genome shotgun (WGS) entry which is preliminary data.</text>
</comment>
<accession>A0ABN3JYF9</accession>
<dbReference type="RefSeq" id="WP_344605178.1">
    <property type="nucleotide sequence ID" value="NZ_BAAATK010000025.1"/>
</dbReference>
<proteinExistence type="predicted"/>